<dbReference type="CDD" id="cd07187">
    <property type="entry name" value="YvcK_like"/>
    <property type="match status" value="1"/>
</dbReference>
<dbReference type="Gene3D" id="3.40.50.10680">
    <property type="entry name" value="CofD-like domains"/>
    <property type="match status" value="1"/>
</dbReference>
<dbReference type="Pfam" id="PF01933">
    <property type="entry name" value="CofD"/>
    <property type="match status" value="1"/>
</dbReference>
<evidence type="ECO:0000256" key="2">
    <source>
        <dbReference type="HAMAP-Rule" id="MF_00973"/>
    </source>
</evidence>
<dbReference type="SUPFAM" id="SSF142338">
    <property type="entry name" value="CofD-like"/>
    <property type="match status" value="1"/>
</dbReference>
<evidence type="ECO:0000256" key="1">
    <source>
        <dbReference type="ARBA" id="ARBA00022490"/>
    </source>
</evidence>
<dbReference type="PANTHER" id="PTHR30135">
    <property type="entry name" value="UNCHARACTERIZED PROTEIN YVCK-RELATED"/>
    <property type="match status" value="1"/>
</dbReference>
<dbReference type="InterPro" id="IPR038136">
    <property type="entry name" value="CofD-like_dom_sf"/>
</dbReference>
<reference evidence="3" key="1">
    <citation type="submission" date="2023-05" db="EMBL/GenBank/DDBJ databases">
        <title>Cataloging the Phylogenetic Diversity of Human Bladder Bacteria.</title>
        <authorList>
            <person name="Du J."/>
        </authorList>
    </citation>
    <scope>NUCLEOTIDE SEQUENCE</scope>
    <source>
        <strain evidence="3">UMB1231</strain>
    </source>
</reference>
<dbReference type="GO" id="GO:0008360">
    <property type="term" value="P:regulation of cell shape"/>
    <property type="evidence" value="ECO:0007669"/>
    <property type="project" value="UniProtKB-UniRule"/>
</dbReference>
<comment type="caution">
    <text evidence="3">The sequence shown here is derived from an EMBL/GenBank/DDBJ whole genome shotgun (WGS) entry which is preliminary data.</text>
</comment>
<dbReference type="GO" id="GO:0043743">
    <property type="term" value="F:LPPG:FO 2-phospho-L-lactate transferase activity"/>
    <property type="evidence" value="ECO:0007669"/>
    <property type="project" value="InterPro"/>
</dbReference>
<sequence length="341" mass="37425">MDQINKGRFKVAVIGGGTGLPVILKGLKKLDAHITAIVTVADDGGSSGIIRDYVNVVPPGDIRNCMVALSQMDQILLELFQYRFNTDDDFLAGHAIGNLLIAALKEMSGSLSESIDVLSKYMKIQGHIYPAAEEPLILNALFEDGSIAVGESKIAQHRKKIEEVNVTTLSGHRAIKASDHVVEAIMTADLVVLGPGSLYTSILPNLMIEEIGEAIKESPAQVVYICNIMTQLGETENFTDADHVAVLHKHLKANFIDTVLVNTTPVPEEYIKNQPNEEYLLQVKHDFEALRQQGCRVISSEFLNMTQGGAYHDTNKVVQELSYLLETSKLNAKNHLTRASY</sequence>
<comment type="similarity">
    <text evidence="2">Belongs to the gluconeogenesis factor family.</text>
</comment>
<dbReference type="HAMAP" id="MF_00973">
    <property type="entry name" value="Gluconeogen_factor"/>
    <property type="match status" value="1"/>
</dbReference>
<dbReference type="InterPro" id="IPR010119">
    <property type="entry name" value="Gluconeogen_factor"/>
</dbReference>
<dbReference type="NCBIfam" id="TIGR01826">
    <property type="entry name" value="CofD_related"/>
    <property type="match status" value="1"/>
</dbReference>
<evidence type="ECO:0000313" key="4">
    <source>
        <dbReference type="Proteomes" id="UP001229251"/>
    </source>
</evidence>
<proteinExistence type="inferred from homology"/>
<dbReference type="GO" id="GO:0005737">
    <property type="term" value="C:cytoplasm"/>
    <property type="evidence" value="ECO:0007669"/>
    <property type="project" value="UniProtKB-SubCell"/>
</dbReference>
<dbReference type="EMBL" id="JASOOE010000014">
    <property type="protein sequence ID" value="MDK7187769.1"/>
    <property type="molecule type" value="Genomic_DNA"/>
</dbReference>
<evidence type="ECO:0000313" key="3">
    <source>
        <dbReference type="EMBL" id="MDK7187769.1"/>
    </source>
</evidence>
<gene>
    <name evidence="3" type="ORF">QP433_07230</name>
</gene>
<accession>A0AAJ1Q6N8</accession>
<dbReference type="InterPro" id="IPR002882">
    <property type="entry name" value="CofD"/>
</dbReference>
<dbReference type="AlphaFoldDB" id="A0AAJ1Q6N8"/>
<organism evidence="3 4">
    <name type="scientific">Facklamia hominis</name>
    <dbReference type="NCBI Taxonomy" id="178214"/>
    <lineage>
        <taxon>Bacteria</taxon>
        <taxon>Bacillati</taxon>
        <taxon>Bacillota</taxon>
        <taxon>Bacilli</taxon>
        <taxon>Lactobacillales</taxon>
        <taxon>Aerococcaceae</taxon>
        <taxon>Facklamia</taxon>
    </lineage>
</organism>
<comment type="function">
    <text evidence="2">Required for morphogenesis under gluconeogenic growth conditions.</text>
</comment>
<dbReference type="Proteomes" id="UP001229251">
    <property type="component" value="Unassembled WGS sequence"/>
</dbReference>
<keyword evidence="1 2" id="KW-0963">Cytoplasm</keyword>
<dbReference type="PANTHER" id="PTHR30135:SF3">
    <property type="entry name" value="GLUCONEOGENESIS FACTOR-RELATED"/>
    <property type="match status" value="1"/>
</dbReference>
<name>A0AAJ1Q6N8_9LACT</name>
<protein>
    <recommendedName>
        <fullName evidence="2">Putative gluconeogenesis factor</fullName>
    </recommendedName>
</protein>
<comment type="subcellular location">
    <subcellularLocation>
        <location evidence="2">Cytoplasm</location>
    </subcellularLocation>
</comment>
<dbReference type="RefSeq" id="WP_285066197.1">
    <property type="nucleotide sequence ID" value="NZ_JASOOE010000014.1"/>
</dbReference>